<dbReference type="InterPro" id="IPR013766">
    <property type="entry name" value="Thioredoxin_domain"/>
</dbReference>
<dbReference type="InterPro" id="IPR012336">
    <property type="entry name" value="Thioredoxin-like_fold"/>
</dbReference>
<dbReference type="Gene3D" id="3.40.30.10">
    <property type="entry name" value="Glutaredoxin"/>
    <property type="match status" value="1"/>
</dbReference>
<sequence length="413" mass="47631">MGMVGNLSAQITFFQGTFEEALKKAKAEKKDVFVDFYTEWCGPCKVMSQKVFTVPEVGDYFNTHFVSCKLNAEAPEQAELVKKYGVEAFPTMIFVNVKGEVLRVVRGAKAPAALLNEAKMVTGDMLTFEKLYEKSKKEKKNTDLQQELLFRAPEFIATQTGYNRDKWMVRIEALFPEYVKNKKLENMINAEDLYIISMYHNEIKGNDEIFDFLVKNYRKYEEIVGKEKIQDFILGVYNNYIISFCKNGKQDYKKHLERVKGDLQPVYSDISFGSLSAFEAISLLSDGYYSLFRKDINTFFEKMNQYFSGAEKALTVNDYTQPIEDLYTVYRGNLPEGANEKVIVWLDKALQYEMAAQLRTRLLYMLGDCFNATGNPEKAKQSLNQAFVVSSGIEEVELMKQLQNMIQEKLREL</sequence>
<dbReference type="PANTHER" id="PTHR43601">
    <property type="entry name" value="THIOREDOXIN, MITOCHONDRIAL"/>
    <property type="match status" value="1"/>
</dbReference>
<evidence type="ECO:0000313" key="4">
    <source>
        <dbReference type="Proteomes" id="UP000646484"/>
    </source>
</evidence>
<dbReference type="EMBL" id="JACOOH010000006">
    <property type="protein sequence ID" value="MBC5622219.1"/>
    <property type="molecule type" value="Genomic_DNA"/>
</dbReference>
<evidence type="ECO:0000313" key="3">
    <source>
        <dbReference type="EMBL" id="MBC5622219.1"/>
    </source>
</evidence>
<dbReference type="PANTHER" id="PTHR43601:SF3">
    <property type="entry name" value="THIOREDOXIN, MITOCHONDRIAL"/>
    <property type="match status" value="1"/>
</dbReference>
<accession>A0ABR7D314</accession>
<gene>
    <name evidence="3" type="ORF">H8S64_14040</name>
</gene>
<dbReference type="Proteomes" id="UP000646484">
    <property type="component" value="Unassembled WGS sequence"/>
</dbReference>
<dbReference type="PROSITE" id="PS00194">
    <property type="entry name" value="THIOREDOXIN_1"/>
    <property type="match status" value="1"/>
</dbReference>
<name>A0ABR7D314_9BACT</name>
<dbReference type="InterPro" id="IPR017937">
    <property type="entry name" value="Thioredoxin_CS"/>
</dbReference>
<dbReference type="PROSITE" id="PS51352">
    <property type="entry name" value="THIOREDOXIN_2"/>
    <property type="match status" value="1"/>
</dbReference>
<dbReference type="InterPro" id="IPR036249">
    <property type="entry name" value="Thioredoxin-like_sf"/>
</dbReference>
<dbReference type="Pfam" id="PF13098">
    <property type="entry name" value="Thioredoxin_2"/>
    <property type="match status" value="1"/>
</dbReference>
<evidence type="ECO:0000256" key="1">
    <source>
        <dbReference type="ARBA" id="ARBA00023284"/>
    </source>
</evidence>
<keyword evidence="1" id="KW-0676">Redox-active center</keyword>
<organism evidence="3 4">
    <name type="scientific">Butyricimonas hominis</name>
    <dbReference type="NCBI Taxonomy" id="2763032"/>
    <lineage>
        <taxon>Bacteria</taxon>
        <taxon>Pseudomonadati</taxon>
        <taxon>Bacteroidota</taxon>
        <taxon>Bacteroidia</taxon>
        <taxon>Bacteroidales</taxon>
        <taxon>Odoribacteraceae</taxon>
        <taxon>Butyricimonas</taxon>
    </lineage>
</organism>
<keyword evidence="4" id="KW-1185">Reference proteome</keyword>
<feature type="domain" description="Thioredoxin" evidence="2">
    <location>
        <begin position="1"/>
        <end position="123"/>
    </location>
</feature>
<reference evidence="3 4" key="1">
    <citation type="submission" date="2020-08" db="EMBL/GenBank/DDBJ databases">
        <title>Genome public.</title>
        <authorList>
            <person name="Liu C."/>
            <person name="Sun Q."/>
        </authorList>
    </citation>
    <scope>NUCLEOTIDE SEQUENCE [LARGE SCALE GENOMIC DNA]</scope>
    <source>
        <strain evidence="3 4">NSJ-56</strain>
    </source>
</reference>
<dbReference type="SUPFAM" id="SSF52833">
    <property type="entry name" value="Thioredoxin-like"/>
    <property type="match status" value="1"/>
</dbReference>
<evidence type="ECO:0000259" key="2">
    <source>
        <dbReference type="PROSITE" id="PS51352"/>
    </source>
</evidence>
<comment type="caution">
    <text evidence="3">The sequence shown here is derived from an EMBL/GenBank/DDBJ whole genome shotgun (WGS) entry which is preliminary data.</text>
</comment>
<protein>
    <submittedName>
        <fullName evidence="3">Thioredoxin family protein</fullName>
    </submittedName>
</protein>
<proteinExistence type="predicted"/>